<reference evidence="2 3" key="1">
    <citation type="submission" date="2021-06" db="EMBL/GenBank/DDBJ databases">
        <authorList>
            <person name="Palmer J.M."/>
        </authorList>
    </citation>
    <scope>NUCLEOTIDE SEQUENCE [LARGE SCALE GENOMIC DNA]</scope>
    <source>
        <strain evidence="2 3">MEX-2019</strain>
        <tissue evidence="2">Muscle</tissue>
    </source>
</reference>
<name>A0AAV9SPD3_9TELE</name>
<keyword evidence="3" id="KW-1185">Reference proteome</keyword>
<dbReference type="EMBL" id="JAHHUM010000123">
    <property type="protein sequence ID" value="KAK5622412.1"/>
    <property type="molecule type" value="Genomic_DNA"/>
</dbReference>
<evidence type="ECO:0000313" key="2">
    <source>
        <dbReference type="EMBL" id="KAK5622412.1"/>
    </source>
</evidence>
<gene>
    <name evidence="2" type="ORF">CRENBAI_004044</name>
</gene>
<evidence type="ECO:0000313" key="3">
    <source>
        <dbReference type="Proteomes" id="UP001311232"/>
    </source>
</evidence>
<comment type="caution">
    <text evidence="2">The sequence shown here is derived from an EMBL/GenBank/DDBJ whole genome shotgun (WGS) entry which is preliminary data.</text>
</comment>
<dbReference type="Proteomes" id="UP001311232">
    <property type="component" value="Unassembled WGS sequence"/>
</dbReference>
<proteinExistence type="predicted"/>
<sequence>MAGLDKLKRLADPQWKQELKRQANSQWKQELSPRADDGICGVLKRQRREVRRSLGMLAQGLADPRRRSVRHQELVARHAVYASMLSAGTVLCSEVGKKSCRDGNQLPEEGSPALSPITAIAASPLQPDASSSLPTD</sequence>
<accession>A0AAV9SPD3</accession>
<feature type="region of interest" description="Disordered" evidence="1">
    <location>
        <begin position="99"/>
        <end position="136"/>
    </location>
</feature>
<organism evidence="2 3">
    <name type="scientific">Crenichthys baileyi</name>
    <name type="common">White River springfish</name>
    <dbReference type="NCBI Taxonomy" id="28760"/>
    <lineage>
        <taxon>Eukaryota</taxon>
        <taxon>Metazoa</taxon>
        <taxon>Chordata</taxon>
        <taxon>Craniata</taxon>
        <taxon>Vertebrata</taxon>
        <taxon>Euteleostomi</taxon>
        <taxon>Actinopterygii</taxon>
        <taxon>Neopterygii</taxon>
        <taxon>Teleostei</taxon>
        <taxon>Neoteleostei</taxon>
        <taxon>Acanthomorphata</taxon>
        <taxon>Ovalentaria</taxon>
        <taxon>Atherinomorphae</taxon>
        <taxon>Cyprinodontiformes</taxon>
        <taxon>Goodeidae</taxon>
        <taxon>Crenichthys</taxon>
    </lineage>
</organism>
<dbReference type="AlphaFoldDB" id="A0AAV9SPD3"/>
<protein>
    <submittedName>
        <fullName evidence="2">Uncharacterized protein</fullName>
    </submittedName>
</protein>
<evidence type="ECO:0000256" key="1">
    <source>
        <dbReference type="SAM" id="MobiDB-lite"/>
    </source>
</evidence>